<dbReference type="PaxDb" id="29760-VIT_13s0067g01090.t01"/>
<proteinExistence type="predicted"/>
<accession>D7UD10</accession>
<keyword evidence="2" id="KW-1185">Reference proteome</keyword>
<dbReference type="HOGENOM" id="CLU_2781043_0_0_1"/>
<dbReference type="AlphaFoldDB" id="D7UD10"/>
<organism evidence="1 2">
    <name type="scientific">Vitis vinifera</name>
    <name type="common">Grape</name>
    <dbReference type="NCBI Taxonomy" id="29760"/>
    <lineage>
        <taxon>Eukaryota</taxon>
        <taxon>Viridiplantae</taxon>
        <taxon>Streptophyta</taxon>
        <taxon>Embryophyta</taxon>
        <taxon>Tracheophyta</taxon>
        <taxon>Spermatophyta</taxon>
        <taxon>Magnoliopsida</taxon>
        <taxon>eudicotyledons</taxon>
        <taxon>Gunneridae</taxon>
        <taxon>Pentapetalae</taxon>
        <taxon>rosids</taxon>
        <taxon>Vitales</taxon>
        <taxon>Vitaceae</taxon>
        <taxon>Viteae</taxon>
        <taxon>Vitis</taxon>
    </lineage>
</organism>
<gene>
    <name evidence="1" type="ordered locus">VIT_13s0067g01090</name>
</gene>
<name>D7UD10_VITVI</name>
<dbReference type="Proteomes" id="UP000009183">
    <property type="component" value="Chromosome 13, unordered"/>
</dbReference>
<dbReference type="EMBL" id="FN596756">
    <property type="protein sequence ID" value="CBI40625.3"/>
    <property type="molecule type" value="Genomic_DNA"/>
</dbReference>
<protein>
    <submittedName>
        <fullName evidence="1">Uncharacterized protein</fullName>
    </submittedName>
</protein>
<reference evidence="2" key="1">
    <citation type="journal article" date="2007" name="Nature">
        <title>The grapevine genome sequence suggests ancestral hexaploidization in major angiosperm phyla.</title>
        <authorList>
            <consortium name="The French-Italian Public Consortium for Grapevine Genome Characterization."/>
            <person name="Jaillon O."/>
            <person name="Aury J.-M."/>
            <person name="Noel B."/>
            <person name="Policriti A."/>
            <person name="Clepet C."/>
            <person name="Casagrande A."/>
            <person name="Choisne N."/>
            <person name="Aubourg S."/>
            <person name="Vitulo N."/>
            <person name="Jubin C."/>
            <person name="Vezzi A."/>
            <person name="Legeai F."/>
            <person name="Hugueney P."/>
            <person name="Dasilva C."/>
            <person name="Horner D."/>
            <person name="Mica E."/>
            <person name="Jublot D."/>
            <person name="Poulain J."/>
            <person name="Bruyere C."/>
            <person name="Billault A."/>
            <person name="Segurens B."/>
            <person name="Gouyvenoux M."/>
            <person name="Ugarte E."/>
            <person name="Cattonaro F."/>
            <person name="Anthouard V."/>
            <person name="Vico V."/>
            <person name="Del Fabbro C."/>
            <person name="Alaux M."/>
            <person name="Di Gaspero G."/>
            <person name="Dumas V."/>
            <person name="Felice N."/>
            <person name="Paillard S."/>
            <person name="Juman I."/>
            <person name="Moroldo M."/>
            <person name="Scalabrin S."/>
            <person name="Canaguier A."/>
            <person name="Le Clainche I."/>
            <person name="Malacrida G."/>
            <person name="Durand E."/>
            <person name="Pesole G."/>
            <person name="Laucou V."/>
            <person name="Chatelet P."/>
            <person name="Merdinoglu D."/>
            <person name="Delledonne M."/>
            <person name="Pezzotti M."/>
            <person name="Lecharny A."/>
            <person name="Scarpelli C."/>
            <person name="Artiguenave F."/>
            <person name="Pe M.E."/>
            <person name="Valle G."/>
            <person name="Morgante M."/>
            <person name="Caboche M."/>
            <person name="Adam-Blondon A.-F."/>
            <person name="Weissenbach J."/>
            <person name="Quetier F."/>
            <person name="Wincker P."/>
        </authorList>
    </citation>
    <scope>NUCLEOTIDE SEQUENCE [LARGE SCALE GENOMIC DNA]</scope>
    <source>
        <strain evidence="2">cv. Pinot noir / PN40024</strain>
    </source>
</reference>
<evidence type="ECO:0000313" key="2">
    <source>
        <dbReference type="Proteomes" id="UP000009183"/>
    </source>
</evidence>
<evidence type="ECO:0000313" key="1">
    <source>
        <dbReference type="EMBL" id="CBI40625.3"/>
    </source>
</evidence>
<sequence>MALYSSRSKNSDQWCAILIKVPLRQYRVSNQDEHRRFVMINKVSIMTMEEICKVNNNNFMPMFFRYEII</sequence>
<dbReference type="InParanoid" id="D7UD10"/>